<dbReference type="Proteomes" id="UP001444625">
    <property type="component" value="Unassembled WGS sequence"/>
</dbReference>
<feature type="domain" description="HTH cro/C1-type" evidence="1">
    <location>
        <begin position="6"/>
        <end position="60"/>
    </location>
</feature>
<keyword evidence="3" id="KW-1185">Reference proteome</keyword>
<dbReference type="RefSeq" id="WP_345825366.1">
    <property type="nucleotide sequence ID" value="NZ_JBDIML010000003.1"/>
</dbReference>
<dbReference type="CDD" id="cd00093">
    <property type="entry name" value="HTH_XRE"/>
    <property type="match status" value="1"/>
</dbReference>
<organism evidence="2 3">
    <name type="scientific">Ornithinibacillus xuwenensis</name>
    <dbReference type="NCBI Taxonomy" id="3144668"/>
    <lineage>
        <taxon>Bacteria</taxon>
        <taxon>Bacillati</taxon>
        <taxon>Bacillota</taxon>
        <taxon>Bacilli</taxon>
        <taxon>Bacillales</taxon>
        <taxon>Bacillaceae</taxon>
        <taxon>Ornithinibacillus</taxon>
    </lineage>
</organism>
<evidence type="ECO:0000313" key="3">
    <source>
        <dbReference type="Proteomes" id="UP001444625"/>
    </source>
</evidence>
<protein>
    <submittedName>
        <fullName evidence="2">Helix-turn-helix transcriptional regulator</fullName>
    </submittedName>
</protein>
<proteinExistence type="predicted"/>
<dbReference type="Pfam" id="PF01381">
    <property type="entry name" value="HTH_3"/>
    <property type="match status" value="1"/>
</dbReference>
<evidence type="ECO:0000313" key="2">
    <source>
        <dbReference type="EMBL" id="MEN2767900.1"/>
    </source>
</evidence>
<dbReference type="SMART" id="SM00530">
    <property type="entry name" value="HTH_XRE"/>
    <property type="match status" value="1"/>
</dbReference>
<evidence type="ECO:0000259" key="1">
    <source>
        <dbReference type="PROSITE" id="PS50943"/>
    </source>
</evidence>
<dbReference type="PROSITE" id="PS50943">
    <property type="entry name" value="HTH_CROC1"/>
    <property type="match status" value="1"/>
</dbReference>
<sequence>MKREWLITIRKSQNMTQEQVSNEAFIDRSYYSQLENGKRNPGIEVAINIAKVLDFDPRLFFEESLLKDLQRDKISISEYFNKLSKGKTLYLYESTEAYISNLILFLLSGVKNDSLCFLIESDHTKAVVTKYLNKLSIEIKNIYFINKDRDVDLQLEQVDSMIKKYKLKITNFHFWSLDEQSGTLAKLTKMLKANQLNIHYQNTFSVSSYNAKELSSDNYIKMMRKFPYLMTDMEIVLSPFYDSGKNFKVFPSFFRQDNTN</sequence>
<comment type="caution">
    <text evidence="2">The sequence shown here is derived from an EMBL/GenBank/DDBJ whole genome shotgun (WGS) entry which is preliminary data.</text>
</comment>
<dbReference type="InterPro" id="IPR001387">
    <property type="entry name" value="Cro/C1-type_HTH"/>
</dbReference>
<dbReference type="Gene3D" id="1.10.260.40">
    <property type="entry name" value="lambda repressor-like DNA-binding domains"/>
    <property type="match status" value="1"/>
</dbReference>
<name>A0ABU9XHW9_9BACI</name>
<dbReference type="SUPFAM" id="SSF47413">
    <property type="entry name" value="lambda repressor-like DNA-binding domains"/>
    <property type="match status" value="1"/>
</dbReference>
<accession>A0ABU9XHW9</accession>
<reference evidence="2 3" key="1">
    <citation type="submission" date="2024-05" db="EMBL/GenBank/DDBJ databases">
        <authorList>
            <person name="Haq I."/>
            <person name="Ullah Z."/>
            <person name="Ahmad R."/>
            <person name="Li M."/>
            <person name="Tong Y."/>
        </authorList>
    </citation>
    <scope>NUCLEOTIDE SEQUENCE [LARGE SCALE GENOMIC DNA]</scope>
    <source>
        <strain evidence="2 3">16A2E</strain>
    </source>
</reference>
<gene>
    <name evidence="2" type="ORF">ABC228_11920</name>
</gene>
<dbReference type="EMBL" id="JBDIML010000003">
    <property type="protein sequence ID" value="MEN2767900.1"/>
    <property type="molecule type" value="Genomic_DNA"/>
</dbReference>
<dbReference type="InterPro" id="IPR010982">
    <property type="entry name" value="Lambda_DNA-bd_dom_sf"/>
</dbReference>